<reference evidence="1 2" key="1">
    <citation type="submission" date="2016-10" db="EMBL/GenBank/DDBJ databases">
        <authorList>
            <person name="de Groot N.N."/>
        </authorList>
    </citation>
    <scope>NUCLEOTIDE SEQUENCE [LARGE SCALE GENOMIC DNA]</scope>
    <source>
        <strain evidence="1 2">DSM 17073</strain>
    </source>
</reference>
<feature type="non-terminal residue" evidence="1">
    <location>
        <position position="1"/>
    </location>
</feature>
<evidence type="ECO:0000313" key="2">
    <source>
        <dbReference type="Proteomes" id="UP000242243"/>
    </source>
</evidence>
<dbReference type="Proteomes" id="UP000242243">
    <property type="component" value="Unassembled WGS sequence"/>
</dbReference>
<dbReference type="AlphaFoldDB" id="A0A1I5TH36"/>
<organism evidence="1 2">
    <name type="scientific">Halolactibacillus halophilus</name>
    <dbReference type="NCBI Taxonomy" id="306540"/>
    <lineage>
        <taxon>Bacteria</taxon>
        <taxon>Bacillati</taxon>
        <taxon>Bacillota</taxon>
        <taxon>Bacilli</taxon>
        <taxon>Bacillales</taxon>
        <taxon>Bacillaceae</taxon>
        <taxon>Halolactibacillus</taxon>
    </lineage>
</organism>
<protein>
    <submittedName>
        <fullName evidence="1">Uncharacterized protein</fullName>
    </submittedName>
</protein>
<proteinExistence type="predicted"/>
<dbReference type="EMBL" id="FOXC01000087">
    <property type="protein sequence ID" value="SFP82353.1"/>
    <property type="molecule type" value="Genomic_DNA"/>
</dbReference>
<name>A0A1I5TH36_9BACI</name>
<sequence>GCIIFGVGEGILSETEIAHLNNSLAPYFCLNVENK</sequence>
<accession>A0A1I5TH36</accession>
<evidence type="ECO:0000313" key="1">
    <source>
        <dbReference type="EMBL" id="SFP82353.1"/>
    </source>
</evidence>
<gene>
    <name evidence="1" type="ORF">SAMN05421839_1871</name>
</gene>